<evidence type="ECO:0000313" key="2">
    <source>
        <dbReference type="Proteomes" id="UP000179797"/>
    </source>
</evidence>
<name>A0A1S1Z1K1_FLAPC</name>
<gene>
    <name evidence="1" type="ORF">NH26_11830</name>
</gene>
<dbReference type="RefSeq" id="WP_044224120.1">
    <property type="nucleotide sequence ID" value="NZ_JRYR02000001.1"/>
</dbReference>
<dbReference type="Proteomes" id="UP000179797">
    <property type="component" value="Unassembled WGS sequence"/>
</dbReference>
<evidence type="ECO:0000313" key="1">
    <source>
        <dbReference type="EMBL" id="OHX66985.1"/>
    </source>
</evidence>
<organism evidence="1 2">
    <name type="scientific">Flammeovirga pacifica</name>
    <dbReference type="NCBI Taxonomy" id="915059"/>
    <lineage>
        <taxon>Bacteria</taxon>
        <taxon>Pseudomonadati</taxon>
        <taxon>Bacteroidota</taxon>
        <taxon>Cytophagia</taxon>
        <taxon>Cytophagales</taxon>
        <taxon>Flammeovirgaceae</taxon>
        <taxon>Flammeovirga</taxon>
    </lineage>
</organism>
<dbReference type="AlphaFoldDB" id="A0A1S1Z1K1"/>
<evidence type="ECO:0008006" key="3">
    <source>
        <dbReference type="Google" id="ProtNLM"/>
    </source>
</evidence>
<proteinExistence type="predicted"/>
<keyword evidence="2" id="KW-1185">Reference proteome</keyword>
<dbReference type="EMBL" id="JRYR02000001">
    <property type="protein sequence ID" value="OHX66985.1"/>
    <property type="molecule type" value="Genomic_DNA"/>
</dbReference>
<reference evidence="1 2" key="1">
    <citation type="journal article" date="2012" name="Int. J. Syst. Evol. Microbiol.">
        <title>Flammeovirga pacifica sp. nov., isolated from deep-sea sediment.</title>
        <authorList>
            <person name="Xu H."/>
            <person name="Fu Y."/>
            <person name="Yang N."/>
            <person name="Ding Z."/>
            <person name="Lai Q."/>
            <person name="Zeng R."/>
        </authorList>
    </citation>
    <scope>NUCLEOTIDE SEQUENCE [LARGE SCALE GENOMIC DNA]</scope>
    <source>
        <strain evidence="2">DSM 24597 / LMG 26175 / WPAGA1</strain>
    </source>
</reference>
<accession>A0A1S1Z1K1</accession>
<dbReference type="STRING" id="915059.NH26_11830"/>
<dbReference type="OrthoDB" id="964745at2"/>
<protein>
    <recommendedName>
        <fullName evidence="3">T9SS C-terminal target domain-containing protein</fullName>
    </recommendedName>
</protein>
<sequence length="346" mass="39446">MNFNKSISNLLQIILLLLSNLIFAGNNFDFVNIKTGSYTFSKNVKLKLDGATGRVDIYMKNNTVAELGDINNHNLHLVIHGRARLTGQNFAGSNNFIGIDGKLYLSAKKININGVSDSLAVSQTIISPDNGRIEFNFNVQNQKKNSPFAYSFPKNYDKQKIKFTPALVYNGELKAVSFTSEPLPVKMIYVKYDKKKNQLKWETATEINNDHFTVEYSDDKINWYEYKTVKGVGNSKVKNDYKLILNENRMHKFYRLKQVDFNNDFQVFTPIATNLPQDIEIQSSHGEIYVSGDYQNVVLAVYSEQGKLIVNNTIQQHQKVEVPKNKILIVCVNDGAHSIRKKMILQ</sequence>
<comment type="caution">
    <text evidence="1">The sequence shown here is derived from an EMBL/GenBank/DDBJ whole genome shotgun (WGS) entry which is preliminary data.</text>
</comment>